<evidence type="ECO:0000313" key="3">
    <source>
        <dbReference type="EMBL" id="MBO0904850.1"/>
    </source>
</evidence>
<feature type="transmembrane region" description="Helical" evidence="2">
    <location>
        <begin position="988"/>
        <end position="1014"/>
    </location>
</feature>
<dbReference type="Gene3D" id="3.30.2090.10">
    <property type="entry name" value="Multidrug efflux transporter AcrB TolC docking domain, DN and DC subdomains"/>
    <property type="match status" value="2"/>
</dbReference>
<dbReference type="SUPFAM" id="SSF82693">
    <property type="entry name" value="Multidrug efflux transporter AcrB pore domain, PN1, PN2, PC1 and PC2 subdomains"/>
    <property type="match status" value="4"/>
</dbReference>
<dbReference type="InterPro" id="IPR027463">
    <property type="entry name" value="AcrB_DN_DC_subdom"/>
</dbReference>
<feature type="transmembrane region" description="Helical" evidence="2">
    <location>
        <begin position="518"/>
        <end position="551"/>
    </location>
</feature>
<dbReference type="PANTHER" id="PTHR32063:SF14">
    <property type="entry name" value="BLL4319 PROTEIN"/>
    <property type="match status" value="1"/>
</dbReference>
<dbReference type="Proteomes" id="UP000664288">
    <property type="component" value="Unassembled WGS sequence"/>
</dbReference>
<name>A0ABS3J589_9HYPH</name>
<dbReference type="InterPro" id="IPR001036">
    <property type="entry name" value="Acrflvin-R"/>
</dbReference>
<feature type="transmembrane region" description="Helical" evidence="2">
    <location>
        <begin position="468"/>
        <end position="497"/>
    </location>
</feature>
<protein>
    <submittedName>
        <fullName evidence="3">Efflux RND transporter permease subunit</fullName>
    </submittedName>
</protein>
<keyword evidence="2" id="KW-0812">Transmembrane</keyword>
<dbReference type="PANTHER" id="PTHR32063">
    <property type="match status" value="1"/>
</dbReference>
<dbReference type="Gene3D" id="3.30.70.1320">
    <property type="entry name" value="Multidrug efflux transporter AcrB pore domain like"/>
    <property type="match status" value="1"/>
</dbReference>
<feature type="region of interest" description="Disordered" evidence="1">
    <location>
        <begin position="1033"/>
        <end position="1063"/>
    </location>
</feature>
<evidence type="ECO:0000256" key="1">
    <source>
        <dbReference type="SAM" id="MobiDB-lite"/>
    </source>
</evidence>
<keyword evidence="2" id="KW-1133">Transmembrane helix</keyword>
<feature type="transmembrane region" description="Helical" evidence="2">
    <location>
        <begin position="882"/>
        <end position="905"/>
    </location>
</feature>
<feature type="transmembrane region" description="Helical" evidence="2">
    <location>
        <begin position="391"/>
        <end position="416"/>
    </location>
</feature>
<feature type="transmembrane region" description="Helical" evidence="2">
    <location>
        <begin position="858"/>
        <end position="875"/>
    </location>
</feature>
<dbReference type="Pfam" id="PF00873">
    <property type="entry name" value="ACR_tran"/>
    <property type="match status" value="1"/>
</dbReference>
<accession>A0ABS3J589</accession>
<feature type="transmembrane region" description="Helical" evidence="2">
    <location>
        <begin position="341"/>
        <end position="359"/>
    </location>
</feature>
<feature type="transmembrane region" description="Helical" evidence="2">
    <location>
        <begin position="911"/>
        <end position="936"/>
    </location>
</feature>
<dbReference type="Gene3D" id="3.30.70.1440">
    <property type="entry name" value="Multidrug efflux transporter AcrB pore domain"/>
    <property type="match status" value="1"/>
</dbReference>
<evidence type="ECO:0000256" key="2">
    <source>
        <dbReference type="SAM" id="Phobius"/>
    </source>
</evidence>
<organism evidence="3 4">
    <name type="scientific">Jiella sonneratiae</name>
    <dbReference type="NCBI Taxonomy" id="2816856"/>
    <lineage>
        <taxon>Bacteria</taxon>
        <taxon>Pseudomonadati</taxon>
        <taxon>Pseudomonadota</taxon>
        <taxon>Alphaproteobacteria</taxon>
        <taxon>Hyphomicrobiales</taxon>
        <taxon>Aurantimonadaceae</taxon>
        <taxon>Jiella</taxon>
    </lineage>
</organism>
<dbReference type="SUPFAM" id="SSF82714">
    <property type="entry name" value="Multidrug efflux transporter AcrB TolC docking domain, DN and DC subdomains"/>
    <property type="match status" value="2"/>
</dbReference>
<comment type="caution">
    <text evidence="3">The sequence shown here is derived from an EMBL/GenBank/DDBJ whole genome shotgun (WGS) entry which is preliminary data.</text>
</comment>
<evidence type="ECO:0000313" key="4">
    <source>
        <dbReference type="Proteomes" id="UP000664288"/>
    </source>
</evidence>
<feature type="transmembrane region" description="Helical" evidence="2">
    <location>
        <begin position="366"/>
        <end position="385"/>
    </location>
</feature>
<reference evidence="3 4" key="1">
    <citation type="submission" date="2021-03" db="EMBL/GenBank/DDBJ databases">
        <title>Whole genome sequence of Jiella sp. MQZ13P-4.</title>
        <authorList>
            <person name="Tuo L."/>
        </authorList>
    </citation>
    <scope>NUCLEOTIDE SEQUENCE [LARGE SCALE GENOMIC DNA]</scope>
    <source>
        <strain evidence="3 4">MQZ13P-4</strain>
    </source>
</reference>
<keyword evidence="4" id="KW-1185">Reference proteome</keyword>
<dbReference type="Gene3D" id="3.30.70.1430">
    <property type="entry name" value="Multidrug efflux transporter AcrB pore domain"/>
    <property type="match status" value="2"/>
</dbReference>
<dbReference type="Gene3D" id="1.20.1640.10">
    <property type="entry name" value="Multidrug efflux transporter AcrB transmembrane domain"/>
    <property type="match status" value="2"/>
</dbReference>
<dbReference type="EMBL" id="JAFMPY010000015">
    <property type="protein sequence ID" value="MBO0904850.1"/>
    <property type="molecule type" value="Genomic_DNA"/>
</dbReference>
<gene>
    <name evidence="3" type="ORF">J1C47_14485</name>
</gene>
<sequence length="1063" mass="113449">MKPSERIDGLTAFTSLFIRRPVLTIVLNLLIVVAGLAALNAVEIRELPNVDRPVITVSVDFDGASPETIDRQVTSQIESAVARVTGIESMSSKSEFGDARVTIEFSDATDLNVAASDVRDAVSRIANQLPEGADDPRIVKADADAQAIMRLAVTAKNMKIEDLTTLVEDRIADQLAAVDGVADLQVYGEREKLIYVDIDPDKLATRGLTLGNVATALQNAAMDVPAGSLASPSQQLIVRADANVNSPQAFEAIYLDDRTRLGDVASVRFGPDEAASQLRRNGETGIGLGVVRQAGSSTLDISEGVRREVANLNRTLPEGVHIEVTSDDATFINGALHEVELAIGLAVVIVVAVIFLFLLNLRATFIPAVTMPIALIGVISFIYLMGFSVNILTLLALVLATGLVVDDAIIVLENIVRWRDMGVKPRAAAVMGAREMFFAVISTTATLAAVFVPISFLPGQAGGLFKEFGYVLAAAVVISSFIALTLCPMLAATFLKAREDECRPGPFARAIRWFGRRLGGLYALTLRFCLAFPVVVVAAAALFSFSAYTVFRTMPQELTPSEDRAVVLMSISGPQGASLDYTNSQVRRVEDILMPYVDSGEAKNVFAITGRGGANQAFMVVSLADWADRVRTQQEIVGEINGKLRNIAGVRAFAIQPNSLGIRGGGRGLQFAVAGQNFEELAKSADDLVEAMQKDGRWGTVRLSNDATQPQLSVVIDRARASDLGIDIDGLATAMQALLDGREIGQTYIADKEVPIRLISSSDPVNDPGDLRNVFLKASDGRIVPMSTVAEIEEKPIAPSLERENRSRAVAITAQIPDGYAIQEAWSDVQAFSKDLLPPTQRLVPLAEAATLTETNNGLALVFGFAIVIIVLVLAAQFESFVSAFIIIATVPLGVACAIYALSFFGESLNLYSQIGLVLLVGIMAKNGILIVEFANQLRERGLPLRQAVEDACLIRLRPVMMTMVATVVGGVPLVLASGAGAEARVALGYVIVGGLGLATFSTLYVTPVAYLILGRFSSPVSERTAELHRDVAAAEARHGGEDHDGGEESRHDGHEGHPAPAE</sequence>
<dbReference type="RefSeq" id="WP_207351496.1">
    <property type="nucleotide sequence ID" value="NZ_JAFMPY010000015.1"/>
</dbReference>
<dbReference type="SUPFAM" id="SSF82866">
    <property type="entry name" value="Multidrug efflux transporter AcrB transmembrane domain"/>
    <property type="match status" value="2"/>
</dbReference>
<proteinExistence type="predicted"/>
<feature type="transmembrane region" description="Helical" evidence="2">
    <location>
        <begin position="21"/>
        <end position="42"/>
    </location>
</feature>
<feature type="transmembrane region" description="Helical" evidence="2">
    <location>
        <begin position="957"/>
        <end position="976"/>
    </location>
</feature>
<keyword evidence="2" id="KW-0472">Membrane</keyword>
<dbReference type="PRINTS" id="PR00702">
    <property type="entry name" value="ACRIFLAVINRP"/>
</dbReference>
<feature type="transmembrane region" description="Helical" evidence="2">
    <location>
        <begin position="437"/>
        <end position="456"/>
    </location>
</feature>